<keyword evidence="13" id="KW-1185">Reference proteome</keyword>
<dbReference type="AlphaFoldDB" id="A0A2U9TAL0"/>
<dbReference type="GO" id="GO:0005829">
    <property type="term" value="C:cytosol"/>
    <property type="evidence" value="ECO:0007669"/>
    <property type="project" value="TreeGrafter"/>
</dbReference>
<keyword evidence="3 10" id="KW-0479">Metal-binding</keyword>
<comment type="function">
    <text evidence="10">Pyrophosphatase that catalyzes the hydrolysis of nucleoside triphosphates to their monophosphate derivatives, with a high preference for the non-canonical purine nucleotides XTP (xanthosine triphosphate), dITP (deoxyinosine triphosphate) and ITP. Seems to function as a house-cleaning enzyme that removes non-canonical purine nucleotides from the nucleotide pool, thus preventing their incorporation into DNA/RNA and avoiding chromosomal lesions.</text>
</comment>
<organism evidence="12 13">
    <name type="scientific">Marilutibacter maris</name>
    <dbReference type="NCBI Taxonomy" id="1605891"/>
    <lineage>
        <taxon>Bacteria</taxon>
        <taxon>Pseudomonadati</taxon>
        <taxon>Pseudomonadota</taxon>
        <taxon>Gammaproteobacteria</taxon>
        <taxon>Lysobacterales</taxon>
        <taxon>Lysobacteraceae</taxon>
        <taxon>Marilutibacter</taxon>
    </lineage>
</organism>
<dbReference type="GO" id="GO:0036222">
    <property type="term" value="F:XTP diphosphatase activity"/>
    <property type="evidence" value="ECO:0007669"/>
    <property type="project" value="UniProtKB-UniRule"/>
</dbReference>
<evidence type="ECO:0000256" key="3">
    <source>
        <dbReference type="ARBA" id="ARBA00022723"/>
    </source>
</evidence>
<feature type="binding site" evidence="10">
    <location>
        <begin position="22"/>
        <end position="27"/>
    </location>
    <ligand>
        <name>substrate</name>
    </ligand>
</feature>
<sequence>MTSTASTATGPVSTRSRWVIASSNAGKLREFRELLGGDGGVEFVTQGELGVDDAEETGLSFVENALLKARHAARATGLPALGDDSGLCVDALGGAPGLYSARYAGGHGNAAANIDKLLTALAEVPETARRAHFIAVIVLLQHAEDPQPLIAQGVWPGRILSTAHGDGGFGYDPVFRPDGHDCSAAQLDPLVKNRISHRGLALASLKRQLTNLYANP</sequence>
<feature type="binding site" evidence="10">
    <location>
        <begin position="169"/>
        <end position="172"/>
    </location>
    <ligand>
        <name>substrate</name>
    </ligand>
</feature>
<dbReference type="OrthoDB" id="9807456at2"/>
<dbReference type="RefSeq" id="WP_111267440.1">
    <property type="nucleotide sequence ID" value="NZ_CP029843.1"/>
</dbReference>
<comment type="subunit">
    <text evidence="2 10">Homodimer.</text>
</comment>
<gene>
    <name evidence="12" type="ORF">C9I47_2729</name>
</gene>
<evidence type="ECO:0000256" key="7">
    <source>
        <dbReference type="ARBA" id="ARBA00023080"/>
    </source>
</evidence>
<evidence type="ECO:0000256" key="1">
    <source>
        <dbReference type="ARBA" id="ARBA00008023"/>
    </source>
</evidence>
<evidence type="ECO:0000256" key="5">
    <source>
        <dbReference type="ARBA" id="ARBA00022801"/>
    </source>
</evidence>
<dbReference type="PANTHER" id="PTHR11067:SF9">
    <property type="entry name" value="INOSINE TRIPHOSPHATE PYROPHOSPHATASE"/>
    <property type="match status" value="1"/>
</dbReference>
<reference evidence="12 13" key="1">
    <citation type="submission" date="2018-05" db="EMBL/GenBank/DDBJ databases">
        <title>The complete genome of Lysobacter maris HZ9B, a marine bacterium antagonistic against terrestrial plant pathogens.</title>
        <authorList>
            <person name="Zhang X.-Q."/>
        </authorList>
    </citation>
    <scope>NUCLEOTIDE SEQUENCE [LARGE SCALE GENOMIC DNA]</scope>
    <source>
        <strain evidence="12 13">HZ9B</strain>
    </source>
</reference>
<feature type="active site" description="Proton acceptor" evidence="10">
    <location>
        <position position="84"/>
    </location>
</feature>
<feature type="binding site" evidence="10">
    <location>
        <begin position="197"/>
        <end position="198"/>
    </location>
    <ligand>
        <name>substrate</name>
    </ligand>
</feature>
<comment type="catalytic activity">
    <reaction evidence="9 10">
        <text>XTP + H2O = XMP + diphosphate + H(+)</text>
        <dbReference type="Rhea" id="RHEA:28610"/>
        <dbReference type="ChEBI" id="CHEBI:15377"/>
        <dbReference type="ChEBI" id="CHEBI:15378"/>
        <dbReference type="ChEBI" id="CHEBI:33019"/>
        <dbReference type="ChEBI" id="CHEBI:57464"/>
        <dbReference type="ChEBI" id="CHEBI:61314"/>
        <dbReference type="EC" id="3.6.1.66"/>
    </reaction>
</comment>
<feature type="binding site" evidence="10">
    <location>
        <position position="55"/>
    </location>
    <ligand>
        <name>Mg(2+)</name>
        <dbReference type="ChEBI" id="CHEBI:18420"/>
    </ligand>
</feature>
<dbReference type="FunFam" id="3.90.950.10:FF:000001">
    <property type="entry name" value="dITP/XTP pyrophosphatase"/>
    <property type="match status" value="1"/>
</dbReference>
<comment type="similarity">
    <text evidence="1 10 11">Belongs to the HAM1 NTPase family.</text>
</comment>
<dbReference type="GO" id="GO:0036220">
    <property type="term" value="F:ITP diphosphatase activity"/>
    <property type="evidence" value="ECO:0007669"/>
    <property type="project" value="UniProtKB-UniRule"/>
</dbReference>
<comment type="catalytic activity">
    <reaction evidence="10">
        <text>ITP + H2O = IMP + diphosphate + H(+)</text>
        <dbReference type="Rhea" id="RHEA:29399"/>
        <dbReference type="ChEBI" id="CHEBI:15377"/>
        <dbReference type="ChEBI" id="CHEBI:15378"/>
        <dbReference type="ChEBI" id="CHEBI:33019"/>
        <dbReference type="ChEBI" id="CHEBI:58053"/>
        <dbReference type="ChEBI" id="CHEBI:61402"/>
        <dbReference type="EC" id="3.6.1.66"/>
    </reaction>
</comment>
<dbReference type="HAMAP" id="MF_01405">
    <property type="entry name" value="Non_canon_purine_NTPase"/>
    <property type="match status" value="1"/>
</dbReference>
<evidence type="ECO:0000256" key="11">
    <source>
        <dbReference type="RuleBase" id="RU003781"/>
    </source>
</evidence>
<comment type="catalytic activity">
    <reaction evidence="8 10">
        <text>dITP + H2O = dIMP + diphosphate + H(+)</text>
        <dbReference type="Rhea" id="RHEA:28342"/>
        <dbReference type="ChEBI" id="CHEBI:15377"/>
        <dbReference type="ChEBI" id="CHEBI:15378"/>
        <dbReference type="ChEBI" id="CHEBI:33019"/>
        <dbReference type="ChEBI" id="CHEBI:61194"/>
        <dbReference type="ChEBI" id="CHEBI:61382"/>
        <dbReference type="EC" id="3.6.1.66"/>
    </reaction>
</comment>
<dbReference type="EMBL" id="CP029843">
    <property type="protein sequence ID" value="AWV08405.1"/>
    <property type="molecule type" value="Genomic_DNA"/>
</dbReference>
<dbReference type="GO" id="GO:0009146">
    <property type="term" value="P:purine nucleoside triphosphate catabolic process"/>
    <property type="evidence" value="ECO:0007669"/>
    <property type="project" value="UniProtKB-UniRule"/>
</dbReference>
<dbReference type="PANTHER" id="PTHR11067">
    <property type="entry name" value="INOSINE TRIPHOSPHATE PYROPHOSPHATASE/HAM1 PROTEIN"/>
    <property type="match status" value="1"/>
</dbReference>
<accession>A0A2U9TAL0</accession>
<keyword evidence="7 10" id="KW-0546">Nucleotide metabolism</keyword>
<feature type="binding site" evidence="10">
    <location>
        <position position="84"/>
    </location>
    <ligand>
        <name>Mg(2+)</name>
        <dbReference type="ChEBI" id="CHEBI:18420"/>
    </ligand>
</feature>
<dbReference type="InterPro" id="IPR002637">
    <property type="entry name" value="RdgB/HAM1"/>
</dbReference>
<evidence type="ECO:0000256" key="9">
    <source>
        <dbReference type="ARBA" id="ARBA00052017"/>
    </source>
</evidence>
<comment type="cofactor">
    <cofactor evidence="10">
        <name>Mg(2+)</name>
        <dbReference type="ChEBI" id="CHEBI:18420"/>
    </cofactor>
    <text evidence="10">Binds 1 Mg(2+) ion per subunit.</text>
</comment>
<dbReference type="CDD" id="cd00515">
    <property type="entry name" value="HAM1"/>
    <property type="match status" value="1"/>
</dbReference>
<keyword evidence="6 10" id="KW-0460">Magnesium</keyword>
<dbReference type="NCBIfam" id="TIGR00042">
    <property type="entry name" value="RdgB/HAM1 family non-canonical purine NTP pyrophosphatase"/>
    <property type="match status" value="1"/>
</dbReference>
<dbReference type="Proteomes" id="UP000249447">
    <property type="component" value="Chromosome"/>
</dbReference>
<protein>
    <recommendedName>
        <fullName evidence="10">dITP/XTP pyrophosphatase</fullName>
        <ecNumber evidence="10">3.6.1.66</ecNumber>
    </recommendedName>
    <alternativeName>
        <fullName evidence="10">Non-canonical purine NTP pyrophosphatase</fullName>
    </alternativeName>
    <alternativeName>
        <fullName evidence="10">Non-standard purine NTP pyrophosphatase</fullName>
    </alternativeName>
    <alternativeName>
        <fullName evidence="10">Nucleoside-triphosphate diphosphatase</fullName>
    </alternativeName>
    <alternativeName>
        <fullName evidence="10">Nucleoside-triphosphate pyrophosphatase</fullName>
        <shortName evidence="10">NTPase</shortName>
    </alternativeName>
</protein>
<dbReference type="GO" id="GO:0046872">
    <property type="term" value="F:metal ion binding"/>
    <property type="evidence" value="ECO:0007669"/>
    <property type="project" value="UniProtKB-KW"/>
</dbReference>
<dbReference type="Pfam" id="PF01725">
    <property type="entry name" value="Ham1p_like"/>
    <property type="match status" value="1"/>
</dbReference>
<evidence type="ECO:0000313" key="13">
    <source>
        <dbReference type="Proteomes" id="UP000249447"/>
    </source>
</evidence>
<proteinExistence type="inferred from homology"/>
<dbReference type="GO" id="GO:0035870">
    <property type="term" value="F:dITP diphosphatase activity"/>
    <property type="evidence" value="ECO:0007669"/>
    <property type="project" value="UniProtKB-UniRule"/>
</dbReference>
<dbReference type="SUPFAM" id="SSF52972">
    <property type="entry name" value="ITPase-like"/>
    <property type="match status" value="1"/>
</dbReference>
<dbReference type="EC" id="3.6.1.66" evidence="10"/>
<dbReference type="GO" id="GO:0009117">
    <property type="term" value="P:nucleotide metabolic process"/>
    <property type="evidence" value="ECO:0007669"/>
    <property type="project" value="UniProtKB-KW"/>
</dbReference>
<evidence type="ECO:0000256" key="2">
    <source>
        <dbReference type="ARBA" id="ARBA00011738"/>
    </source>
</evidence>
<evidence type="ECO:0000256" key="6">
    <source>
        <dbReference type="ARBA" id="ARBA00022842"/>
    </source>
</evidence>
<dbReference type="InterPro" id="IPR029001">
    <property type="entry name" value="ITPase-like_fam"/>
</dbReference>
<evidence type="ECO:0000256" key="4">
    <source>
        <dbReference type="ARBA" id="ARBA00022741"/>
    </source>
</evidence>
<keyword evidence="5 10" id="KW-0378">Hydrolase</keyword>
<dbReference type="KEGG" id="lmb:C9I47_2729"/>
<dbReference type="GO" id="GO:0000166">
    <property type="term" value="F:nucleotide binding"/>
    <property type="evidence" value="ECO:0007669"/>
    <property type="project" value="UniProtKB-KW"/>
</dbReference>
<dbReference type="Gene3D" id="3.90.950.10">
    <property type="match status" value="1"/>
</dbReference>
<evidence type="ECO:0000256" key="10">
    <source>
        <dbReference type="HAMAP-Rule" id="MF_01405"/>
    </source>
</evidence>
<evidence type="ECO:0000313" key="12">
    <source>
        <dbReference type="EMBL" id="AWV08405.1"/>
    </source>
</evidence>
<feature type="binding site" evidence="10">
    <location>
        <position position="85"/>
    </location>
    <ligand>
        <name>substrate</name>
    </ligand>
</feature>
<evidence type="ECO:0000256" key="8">
    <source>
        <dbReference type="ARBA" id="ARBA00051875"/>
    </source>
</evidence>
<dbReference type="GO" id="GO:0017111">
    <property type="term" value="F:ribonucleoside triphosphate phosphatase activity"/>
    <property type="evidence" value="ECO:0007669"/>
    <property type="project" value="InterPro"/>
</dbReference>
<dbReference type="InterPro" id="IPR020922">
    <property type="entry name" value="dITP/XTP_pyrophosphatase"/>
</dbReference>
<keyword evidence="4 10" id="KW-0547">Nucleotide-binding</keyword>
<name>A0A2U9TAL0_9GAMM</name>
<feature type="binding site" evidence="10">
    <location>
        <position position="192"/>
    </location>
    <ligand>
        <name>substrate</name>
    </ligand>
</feature>